<proteinExistence type="predicted"/>
<keyword evidence="2" id="KW-1185">Reference proteome</keyword>
<evidence type="ECO:0000313" key="1">
    <source>
        <dbReference type="EMBL" id="KAK0468528.1"/>
    </source>
</evidence>
<gene>
    <name evidence="1" type="ORF">IW261DRAFT_1426356</name>
</gene>
<comment type="caution">
    <text evidence="1">The sequence shown here is derived from an EMBL/GenBank/DDBJ whole genome shotgun (WGS) entry which is preliminary data.</text>
</comment>
<dbReference type="Proteomes" id="UP001175227">
    <property type="component" value="Unassembled WGS sequence"/>
</dbReference>
<evidence type="ECO:0000313" key="2">
    <source>
        <dbReference type="Proteomes" id="UP001175227"/>
    </source>
</evidence>
<reference evidence="1" key="1">
    <citation type="submission" date="2023-06" db="EMBL/GenBank/DDBJ databases">
        <authorList>
            <consortium name="Lawrence Berkeley National Laboratory"/>
            <person name="Ahrendt S."/>
            <person name="Sahu N."/>
            <person name="Indic B."/>
            <person name="Wong-Bajracharya J."/>
            <person name="Merenyi Z."/>
            <person name="Ke H.-M."/>
            <person name="Monk M."/>
            <person name="Kocsube S."/>
            <person name="Drula E."/>
            <person name="Lipzen A."/>
            <person name="Balint B."/>
            <person name="Henrissat B."/>
            <person name="Andreopoulos B."/>
            <person name="Martin F.M."/>
            <person name="Harder C.B."/>
            <person name="Rigling D."/>
            <person name="Ford K.L."/>
            <person name="Foster G.D."/>
            <person name="Pangilinan J."/>
            <person name="Papanicolaou A."/>
            <person name="Barry K."/>
            <person name="LaButti K."/>
            <person name="Viragh M."/>
            <person name="Koriabine M."/>
            <person name="Yan M."/>
            <person name="Riley R."/>
            <person name="Champramary S."/>
            <person name="Plett K.L."/>
            <person name="Tsai I.J."/>
            <person name="Slot J."/>
            <person name="Sipos G."/>
            <person name="Plett J."/>
            <person name="Nagy L.G."/>
            <person name="Grigoriev I.V."/>
        </authorList>
    </citation>
    <scope>NUCLEOTIDE SEQUENCE</scope>
    <source>
        <strain evidence="1">ICMP 16352</strain>
    </source>
</reference>
<organism evidence="1 2">
    <name type="scientific">Armillaria novae-zelandiae</name>
    <dbReference type="NCBI Taxonomy" id="153914"/>
    <lineage>
        <taxon>Eukaryota</taxon>
        <taxon>Fungi</taxon>
        <taxon>Dikarya</taxon>
        <taxon>Basidiomycota</taxon>
        <taxon>Agaricomycotina</taxon>
        <taxon>Agaricomycetes</taxon>
        <taxon>Agaricomycetidae</taxon>
        <taxon>Agaricales</taxon>
        <taxon>Marasmiineae</taxon>
        <taxon>Physalacriaceae</taxon>
        <taxon>Armillaria</taxon>
    </lineage>
</organism>
<name>A0AA39NMT1_9AGAR</name>
<protein>
    <submittedName>
        <fullName evidence="1">Uncharacterized protein</fullName>
    </submittedName>
</protein>
<sequence length="194" mass="22631">MARASNFLAVFKGDPKVQNQASKLVEEYCKIERETRLGVGILTEELSADNIIDRGRQYFPEGDILESLKMYLLKDGYSGPLDFPAWEFRDLHRVAINGIEYLPVVHQLRGSFVLFWDSSRPEVAVQIQWIFTMKVIRADWVICPFVKTKVFIGRRWFQHVLPYNRHLGMFYRPPTDCGALKTIAYRAPKQLFRT</sequence>
<dbReference type="EMBL" id="JAUEPR010000071">
    <property type="protein sequence ID" value="KAK0468528.1"/>
    <property type="molecule type" value="Genomic_DNA"/>
</dbReference>
<accession>A0AA39NMT1</accession>
<dbReference type="AlphaFoldDB" id="A0AA39NMT1"/>